<organism evidence="2 3">
    <name type="scientific">Rhipicephalus microplus</name>
    <name type="common">Cattle tick</name>
    <name type="synonym">Boophilus microplus</name>
    <dbReference type="NCBI Taxonomy" id="6941"/>
    <lineage>
        <taxon>Eukaryota</taxon>
        <taxon>Metazoa</taxon>
        <taxon>Ecdysozoa</taxon>
        <taxon>Arthropoda</taxon>
        <taxon>Chelicerata</taxon>
        <taxon>Arachnida</taxon>
        <taxon>Acari</taxon>
        <taxon>Parasitiformes</taxon>
        <taxon>Ixodida</taxon>
        <taxon>Ixodoidea</taxon>
        <taxon>Ixodidae</taxon>
        <taxon>Rhipicephalinae</taxon>
        <taxon>Rhipicephalus</taxon>
        <taxon>Boophilus</taxon>
    </lineage>
</organism>
<evidence type="ECO:0000313" key="2">
    <source>
        <dbReference type="EMBL" id="KAH8019858.1"/>
    </source>
</evidence>
<dbReference type="Proteomes" id="UP000821866">
    <property type="component" value="Chromosome 8"/>
</dbReference>
<reference evidence="2" key="2">
    <citation type="submission" date="2021-09" db="EMBL/GenBank/DDBJ databases">
        <authorList>
            <person name="Jia N."/>
            <person name="Wang J."/>
            <person name="Shi W."/>
            <person name="Du L."/>
            <person name="Sun Y."/>
            <person name="Zhan W."/>
            <person name="Jiang J."/>
            <person name="Wang Q."/>
            <person name="Zhang B."/>
            <person name="Ji P."/>
            <person name="Sakyi L.B."/>
            <person name="Cui X."/>
            <person name="Yuan T."/>
            <person name="Jiang B."/>
            <person name="Yang W."/>
            <person name="Lam T.T.-Y."/>
            <person name="Chang Q."/>
            <person name="Ding S."/>
            <person name="Wang X."/>
            <person name="Zhu J."/>
            <person name="Ruan X."/>
            <person name="Zhao L."/>
            <person name="Wei J."/>
            <person name="Que T."/>
            <person name="Du C."/>
            <person name="Cheng J."/>
            <person name="Dai P."/>
            <person name="Han X."/>
            <person name="Huang E."/>
            <person name="Gao Y."/>
            <person name="Liu J."/>
            <person name="Shao H."/>
            <person name="Ye R."/>
            <person name="Li L."/>
            <person name="Wei W."/>
            <person name="Wang X."/>
            <person name="Wang C."/>
            <person name="Huo Q."/>
            <person name="Li W."/>
            <person name="Guo W."/>
            <person name="Chen H."/>
            <person name="Chen S."/>
            <person name="Zhou L."/>
            <person name="Zhou L."/>
            <person name="Ni X."/>
            <person name="Tian J."/>
            <person name="Zhou Y."/>
            <person name="Sheng Y."/>
            <person name="Liu T."/>
            <person name="Pan Y."/>
            <person name="Xia L."/>
            <person name="Li J."/>
            <person name="Zhao F."/>
            <person name="Cao W."/>
        </authorList>
    </citation>
    <scope>NUCLEOTIDE SEQUENCE</scope>
    <source>
        <strain evidence="2">Rmic-2018</strain>
        <tissue evidence="2">Larvae</tissue>
    </source>
</reference>
<accession>A0A9J6DCY8</accession>
<reference evidence="2" key="1">
    <citation type="journal article" date="2020" name="Cell">
        <title>Large-Scale Comparative Analyses of Tick Genomes Elucidate Their Genetic Diversity and Vector Capacities.</title>
        <authorList>
            <consortium name="Tick Genome and Microbiome Consortium (TIGMIC)"/>
            <person name="Jia N."/>
            <person name="Wang J."/>
            <person name="Shi W."/>
            <person name="Du L."/>
            <person name="Sun Y."/>
            <person name="Zhan W."/>
            <person name="Jiang J.F."/>
            <person name="Wang Q."/>
            <person name="Zhang B."/>
            <person name="Ji P."/>
            <person name="Bell-Sakyi L."/>
            <person name="Cui X.M."/>
            <person name="Yuan T.T."/>
            <person name="Jiang B.G."/>
            <person name="Yang W.F."/>
            <person name="Lam T.T."/>
            <person name="Chang Q.C."/>
            <person name="Ding S.J."/>
            <person name="Wang X.J."/>
            <person name="Zhu J.G."/>
            <person name="Ruan X.D."/>
            <person name="Zhao L."/>
            <person name="Wei J.T."/>
            <person name="Ye R.Z."/>
            <person name="Que T.C."/>
            <person name="Du C.H."/>
            <person name="Zhou Y.H."/>
            <person name="Cheng J.X."/>
            <person name="Dai P.F."/>
            <person name="Guo W.B."/>
            <person name="Han X.H."/>
            <person name="Huang E.J."/>
            <person name="Li L.F."/>
            <person name="Wei W."/>
            <person name="Gao Y.C."/>
            <person name="Liu J.Z."/>
            <person name="Shao H.Z."/>
            <person name="Wang X."/>
            <person name="Wang C.C."/>
            <person name="Yang T.C."/>
            <person name="Huo Q.B."/>
            <person name="Li W."/>
            <person name="Chen H.Y."/>
            <person name="Chen S.E."/>
            <person name="Zhou L.G."/>
            <person name="Ni X.B."/>
            <person name="Tian J.H."/>
            <person name="Sheng Y."/>
            <person name="Liu T."/>
            <person name="Pan Y.S."/>
            <person name="Xia L.Y."/>
            <person name="Li J."/>
            <person name="Zhao F."/>
            <person name="Cao W.C."/>
        </authorList>
    </citation>
    <scope>NUCLEOTIDE SEQUENCE</scope>
    <source>
        <strain evidence="2">Rmic-2018</strain>
    </source>
</reference>
<name>A0A9J6DCY8_RHIMP</name>
<gene>
    <name evidence="2" type="ORF">HPB51_022959</name>
</gene>
<proteinExistence type="predicted"/>
<sequence>MCHGPDGYDCSKGFSWRLERTSYPHPIAEPSCCTVLGRKDSAFSTRFHLVRRKPRQRRVLHPVSRPHQMPPLESSAPLHLLERKT</sequence>
<dbReference type="AlphaFoldDB" id="A0A9J6DCY8"/>
<feature type="region of interest" description="Disordered" evidence="1">
    <location>
        <begin position="58"/>
        <end position="85"/>
    </location>
</feature>
<comment type="caution">
    <text evidence="2">The sequence shown here is derived from an EMBL/GenBank/DDBJ whole genome shotgun (WGS) entry which is preliminary data.</text>
</comment>
<protein>
    <submittedName>
        <fullName evidence="2">Uncharacterized protein</fullName>
    </submittedName>
</protein>
<evidence type="ECO:0000256" key="1">
    <source>
        <dbReference type="SAM" id="MobiDB-lite"/>
    </source>
</evidence>
<keyword evidence="3" id="KW-1185">Reference proteome</keyword>
<dbReference type="EMBL" id="JABSTU010000010">
    <property type="protein sequence ID" value="KAH8019858.1"/>
    <property type="molecule type" value="Genomic_DNA"/>
</dbReference>
<evidence type="ECO:0000313" key="3">
    <source>
        <dbReference type="Proteomes" id="UP000821866"/>
    </source>
</evidence>